<reference evidence="4 5" key="1">
    <citation type="journal article" date="2014" name="Genome Biol. Evol.">
        <title>Acetic acid bacteria genomes reveal functional traits for adaptation to life in insect guts.</title>
        <authorList>
            <person name="Chouaia B."/>
            <person name="Gaiarsa S."/>
            <person name="Crotti E."/>
            <person name="Comandatore F."/>
            <person name="Degli Esposti M."/>
            <person name="Ricci I."/>
            <person name="Alma A."/>
            <person name="Favia G."/>
            <person name="Bandi C."/>
            <person name="Daffonchio D."/>
        </authorList>
    </citation>
    <scope>NUCLEOTIDE SEQUENCE [LARGE SCALE GENOMIC DNA]</scope>
    <source>
        <strain evidence="4 5">SF2.1</strain>
    </source>
</reference>
<evidence type="ECO:0000313" key="4">
    <source>
        <dbReference type="EMBL" id="CDG38297.1"/>
    </source>
</evidence>
<keyword evidence="2" id="KW-0964">Secreted</keyword>
<keyword evidence="3" id="KW-0732">Signal</keyword>
<dbReference type="Gene3D" id="2.120.10.30">
    <property type="entry name" value="TolB, C-terminal domain"/>
    <property type="match status" value="1"/>
</dbReference>
<dbReference type="InterPro" id="IPR011042">
    <property type="entry name" value="6-blade_b-propeller_TolB-like"/>
</dbReference>
<gene>
    <name evidence="4" type="ORF">ASAP_0252</name>
</gene>
<protein>
    <recommendedName>
        <fullName evidence="6">Gluconolactonase</fullName>
    </recommendedName>
</protein>
<dbReference type="GO" id="GO:0005576">
    <property type="term" value="C:extracellular region"/>
    <property type="evidence" value="ECO:0007669"/>
    <property type="project" value="UniProtKB-SubCell"/>
</dbReference>
<proteinExistence type="predicted"/>
<evidence type="ECO:0008006" key="6">
    <source>
        <dbReference type="Google" id="ProtNLM"/>
    </source>
</evidence>
<dbReference type="eggNOG" id="COG3386">
    <property type="taxonomic scope" value="Bacteria"/>
</dbReference>
<dbReference type="Proteomes" id="UP000027583">
    <property type="component" value="Unassembled WGS sequence"/>
</dbReference>
<feature type="chain" id="PRO_5001585577" description="Gluconolactonase" evidence="3">
    <location>
        <begin position="39"/>
        <end position="379"/>
    </location>
</feature>
<dbReference type="Pfam" id="PF03022">
    <property type="entry name" value="MRJP"/>
    <property type="match status" value="1"/>
</dbReference>
<dbReference type="InterPro" id="IPR017996">
    <property type="entry name" value="MRJP/yellow-related"/>
</dbReference>
<sequence length="379" mass="40701">MVAFSRSLPSRFLPPRHPLRFRFRAISAVASLALLAHAAPARASHERPWVADTEGAQVVATIDLPEARRWKQALPLKNNRIVLLCDATEQGVGSANDCLMSLSADQNSKPVASPLTLIWPDGGTEPHVNTSLSPVALAYGTDGTLWLLDGGADKAAPRLIRFDPTSGRVLQTQEIPAEGYTPQSRFTAFAVHGDMAYLADDGGIALTVLDLKRHAATRFFAGYPTARGHVPLTIDGHSVPGKDGHPLTRDLAYLALETNGQWLYELAPTGPIYRLSADLLNDPSVTPSELMEGVTQWRGTPTVSGITIDDKATLYLTDISEGRVLSFDTARHPHILLSSHELVGAGMPQWVPGEAGHSTTGAGELYIPVGSKLLRIALP</sequence>
<comment type="subcellular location">
    <subcellularLocation>
        <location evidence="1">Secreted</location>
    </subcellularLocation>
</comment>
<evidence type="ECO:0000256" key="1">
    <source>
        <dbReference type="ARBA" id="ARBA00004613"/>
    </source>
</evidence>
<dbReference type="EMBL" id="CBLX010000003">
    <property type="protein sequence ID" value="CDG38297.1"/>
    <property type="molecule type" value="Genomic_DNA"/>
</dbReference>
<dbReference type="SUPFAM" id="SSF63829">
    <property type="entry name" value="Calcium-dependent phosphotriesterase"/>
    <property type="match status" value="1"/>
</dbReference>
<comment type="caution">
    <text evidence="4">The sequence shown here is derived from an EMBL/GenBank/DDBJ whole genome shotgun (WGS) entry which is preliminary data.</text>
</comment>
<accession>A0A060QHN5</accession>
<evidence type="ECO:0000313" key="5">
    <source>
        <dbReference type="Proteomes" id="UP000027583"/>
    </source>
</evidence>
<evidence type="ECO:0000256" key="3">
    <source>
        <dbReference type="SAM" id="SignalP"/>
    </source>
</evidence>
<reference evidence="4 5" key="2">
    <citation type="journal article" date="2014" name="PLoS ONE">
        <title>Evolution of mitochondria reconstructed from the energy metabolism of living bacteria.</title>
        <authorList>
            <person name="Degli Esposti M."/>
            <person name="Chouaia B."/>
            <person name="Comandatore F."/>
            <person name="Crotti E."/>
            <person name="Sassera D."/>
            <person name="Lievens P.M."/>
            <person name="Daffonchio D."/>
            <person name="Bandi C."/>
        </authorList>
    </citation>
    <scope>NUCLEOTIDE SEQUENCE [LARGE SCALE GENOMIC DNA]</scope>
    <source>
        <strain evidence="4 5">SF2.1</strain>
    </source>
</reference>
<name>A0A060QHN5_9PROT</name>
<dbReference type="RefSeq" id="WP_023978463.1">
    <property type="nucleotide sequence ID" value="NZ_CBLX010000003.1"/>
</dbReference>
<organism evidence="4 5">
    <name type="scientific">Asaia bogorensis</name>
    <dbReference type="NCBI Taxonomy" id="91915"/>
    <lineage>
        <taxon>Bacteria</taxon>
        <taxon>Pseudomonadati</taxon>
        <taxon>Pseudomonadota</taxon>
        <taxon>Alphaproteobacteria</taxon>
        <taxon>Acetobacterales</taxon>
        <taxon>Acetobacteraceae</taxon>
        <taxon>Asaia</taxon>
    </lineage>
</organism>
<evidence type="ECO:0000256" key="2">
    <source>
        <dbReference type="ARBA" id="ARBA00022525"/>
    </source>
</evidence>
<feature type="signal peptide" evidence="3">
    <location>
        <begin position="1"/>
        <end position="38"/>
    </location>
</feature>
<dbReference type="AlphaFoldDB" id="A0A060QHN5"/>